<keyword evidence="2" id="KW-1185">Reference proteome</keyword>
<dbReference type="OrthoDB" id="10036779at2759"/>
<dbReference type="PANTHER" id="PTHR33566">
    <property type="entry name" value="EN/SPM-LIKE TRANSPOSON-RELATED"/>
    <property type="match status" value="1"/>
</dbReference>
<feature type="non-terminal residue" evidence="1">
    <location>
        <position position="1"/>
    </location>
</feature>
<sequence length="234" mass="26400">YLEPSLFYQVDCLSRTKQQIVKCVETNCSLSKAFQFQEPEVNLTEEIVGIVALLATVNDDRLSRVFAEYLTESYMLAVVFKSYKSASSLEKFTKDGKVSRNCAIHKIVSQVGAKVDKRFTAIFLDEIRPYLDVLEESGHERKLALQDPCLPSGKMPHGFLGHAVNMINLDMRHVHIKTSSGYGLRETLFYRLFGELQVYQTREDIEHAKGCIKSGAVSLDGQIMRDHGIICLGD</sequence>
<dbReference type="AlphaFoldDB" id="A0A843WRV9"/>
<evidence type="ECO:0000313" key="2">
    <source>
        <dbReference type="Proteomes" id="UP000652761"/>
    </source>
</evidence>
<organism evidence="1 2">
    <name type="scientific">Colocasia esculenta</name>
    <name type="common">Wild taro</name>
    <name type="synonym">Arum esculentum</name>
    <dbReference type="NCBI Taxonomy" id="4460"/>
    <lineage>
        <taxon>Eukaryota</taxon>
        <taxon>Viridiplantae</taxon>
        <taxon>Streptophyta</taxon>
        <taxon>Embryophyta</taxon>
        <taxon>Tracheophyta</taxon>
        <taxon>Spermatophyta</taxon>
        <taxon>Magnoliopsida</taxon>
        <taxon>Liliopsida</taxon>
        <taxon>Araceae</taxon>
        <taxon>Aroideae</taxon>
        <taxon>Colocasieae</taxon>
        <taxon>Colocasia</taxon>
    </lineage>
</organism>
<comment type="caution">
    <text evidence="1">The sequence shown here is derived from an EMBL/GenBank/DDBJ whole genome shotgun (WGS) entry which is preliminary data.</text>
</comment>
<dbReference type="PANTHER" id="PTHR33566:SF1">
    <property type="entry name" value="EN_SPM-LIKE TRANSPOSON-RELATED"/>
    <property type="match status" value="1"/>
</dbReference>
<feature type="non-terminal residue" evidence="1">
    <location>
        <position position="234"/>
    </location>
</feature>
<reference evidence="1" key="1">
    <citation type="submission" date="2017-07" db="EMBL/GenBank/DDBJ databases">
        <title>Taro Niue Genome Assembly and Annotation.</title>
        <authorList>
            <person name="Atibalentja N."/>
            <person name="Keating K."/>
            <person name="Fields C.J."/>
        </authorList>
    </citation>
    <scope>NUCLEOTIDE SEQUENCE</scope>
    <source>
        <strain evidence="1">Niue_2</strain>
        <tissue evidence="1">Leaf</tissue>
    </source>
</reference>
<evidence type="ECO:0000313" key="1">
    <source>
        <dbReference type="EMBL" id="MQM10717.1"/>
    </source>
</evidence>
<proteinExistence type="predicted"/>
<protein>
    <submittedName>
        <fullName evidence="1">Uncharacterized protein</fullName>
    </submittedName>
</protein>
<gene>
    <name evidence="1" type="ORF">Taro_043616</name>
</gene>
<dbReference type="Proteomes" id="UP000652761">
    <property type="component" value="Unassembled WGS sequence"/>
</dbReference>
<dbReference type="EMBL" id="NMUH01004752">
    <property type="protein sequence ID" value="MQM10717.1"/>
    <property type="molecule type" value="Genomic_DNA"/>
</dbReference>
<accession>A0A843WRV9</accession>
<name>A0A843WRV9_COLES</name>